<organism evidence="1">
    <name type="scientific">marine sediment metagenome</name>
    <dbReference type="NCBI Taxonomy" id="412755"/>
    <lineage>
        <taxon>unclassified sequences</taxon>
        <taxon>metagenomes</taxon>
        <taxon>ecological metagenomes</taxon>
    </lineage>
</organism>
<comment type="caution">
    <text evidence="1">The sequence shown here is derived from an EMBL/GenBank/DDBJ whole genome shotgun (WGS) entry which is preliminary data.</text>
</comment>
<dbReference type="AlphaFoldDB" id="X1K1W5"/>
<dbReference type="EMBL" id="BARV01000612">
    <property type="protein sequence ID" value="GAI00508.1"/>
    <property type="molecule type" value="Genomic_DNA"/>
</dbReference>
<sequence>MMREKTFKKIIRKIRSKTDRDIKKKYGDNYKTRTEKLADLRIVKKRYEILQLINLIRLLQSSRRLNEELTKFSIKQKSEFDMFLK</sequence>
<evidence type="ECO:0000313" key="1">
    <source>
        <dbReference type="EMBL" id="GAI00508.1"/>
    </source>
</evidence>
<name>X1K1W5_9ZZZZ</name>
<accession>X1K1W5</accession>
<reference evidence="1" key="1">
    <citation type="journal article" date="2014" name="Front. Microbiol.">
        <title>High frequency of phylogenetically diverse reductive dehalogenase-homologous genes in deep subseafloor sedimentary metagenomes.</title>
        <authorList>
            <person name="Kawai M."/>
            <person name="Futagami T."/>
            <person name="Toyoda A."/>
            <person name="Takaki Y."/>
            <person name="Nishi S."/>
            <person name="Hori S."/>
            <person name="Arai W."/>
            <person name="Tsubouchi T."/>
            <person name="Morono Y."/>
            <person name="Uchiyama I."/>
            <person name="Ito T."/>
            <person name="Fujiyama A."/>
            <person name="Inagaki F."/>
            <person name="Takami H."/>
        </authorList>
    </citation>
    <scope>NUCLEOTIDE SEQUENCE</scope>
    <source>
        <strain evidence="1">Expedition CK06-06</strain>
    </source>
</reference>
<protein>
    <submittedName>
        <fullName evidence="1">Uncharacterized protein</fullName>
    </submittedName>
</protein>
<gene>
    <name evidence="1" type="ORF">S06H3_02174</name>
</gene>
<proteinExistence type="predicted"/>